<evidence type="ECO:0000256" key="1">
    <source>
        <dbReference type="ARBA" id="ARBA00022737"/>
    </source>
</evidence>
<dbReference type="Pfam" id="PF13374">
    <property type="entry name" value="TPR_10"/>
    <property type="match status" value="3"/>
</dbReference>
<gene>
    <name evidence="5" type="ORF">NAEGRDRAFT_56787</name>
</gene>
<evidence type="ECO:0000256" key="2">
    <source>
        <dbReference type="ARBA" id="ARBA00022803"/>
    </source>
</evidence>
<sequence>MSSSNLAETDAAASDTSKSSSLTSNLLPLLDQLSQYALDLSQNKIFTTSLCDYIQSASQQVFLYEKLVQTNPDNPFIATMNYSDVQRVADALHEACIYLMEVLGKDPQFSRKEDAQNDYMFEREDREQVGMMKVRTLNIIETTRKANTNSLNEVQKRKNLQAQQVFQFDLHARLYNSKNGVVQPEELTNDSRTFHTIGNENSGGRDSLMKKLFHVLNNQIAQQKEHQAQQQALAEKGKAVISAADSLARNSAQRLKVILVNGVTGVGKSNFCNTICRELCDQNPDTIQRKFHLRLRANTKFSLTTTEAMQYVVQTWHVGPLPIHEKQLRELYQQSFIGVTTILYLEDPSNIHQILALLPNIKYSPSSRAFVVISSRSQLKLEFDRFSKGYIDLVTDSGVKQIRDRIVELDTANTEGSIAADQHDLDNFSDHESDFESDDESSGESDEEEKPTKAGKNDKYHIKKTPQQKKMEKELKSIFGSTKKKTFAIHIGIKDDDEKIPVFQRHFDVIYCTLEPLSFDGGAEMMQHLNPQLQSDETRSVSALAENLPIFIKVLTRSQMLYGGDLSDYSFAIGSFMDKYGNTDFPQLRKLCQGFFIGICEKWDKQLRNFALKLSIFPFSFDAVSVGLVLETPLNETLRYLQYLIFFGLIVQCEPGRFSMHDLVRDTFQIYKDEEMSDRDPLKNDIAECEERYVQHYFNLLRLYNMQHEYSGIIYMPGPERYDMDIENMKYVVEFLKDLGNTDYVDALNTGRYIFRNSIYAIDRGRLYTFLESSAAVDKLPDDFGKANFFEGFAMIYFDLMDHKNAYIKAKKALDLLENACILSDVPSDELKQLPVLLLAGEIAFRQNQQDIALRFFEKMVTLANKYAHDWQKITVEKSSDPFAIVQGFEENEVIVKDIFIGKSYICQAKIYMQRGDVKNGKKFFERGLTIMQRIYHRYHPFISDAFASYAQLLRDFKSSQYYEDICKYYKDAIEIDTKIFGEDSFSVCEKLDGYAVALLMQNNYEAAEPIFQKTLITRKRFFGENDITVSSTHNNLAVCLKHLRKADEAKIHYEASLNILTDLFGPNDSRVATIKTNVAKLKLEFSESYEDAEKTFQEALETLKDENIHEKGRQMASTLNSLGDASRQRQDYTKALEYYEQAMAILEEVKKKANTESTEYSEVISESVKILLSMSNLHYDKQEYKQAEELLERGLEIIQKHLGGENHPLYPNYLSLAANTKLNKKDYSGAEEYYHKVIEMKIKQKLPPTGIMPTNQSLAVCLDRQGKYAEAIEQYQKVLNILNESFKDDLDKQISVIRAIASASTKKEPKDFATAEKYFADVEKLIVKKTGSDNNIEYGEIMSDLGACRIQLQKYEDAILNFATCERIFSEFFGDNHDKTITARENVQNLRTLMQQQNIKQGCPCTLM</sequence>
<name>D2V1F3_NAEGR</name>
<feature type="compositionally biased region" description="Basic and acidic residues" evidence="4">
    <location>
        <begin position="450"/>
        <end position="460"/>
    </location>
</feature>
<evidence type="ECO:0000313" key="6">
    <source>
        <dbReference type="Proteomes" id="UP000006671"/>
    </source>
</evidence>
<dbReference type="KEGG" id="ngr:NAEGRDRAFT_56787"/>
<keyword evidence="2 3" id="KW-0802">TPR repeat</keyword>
<evidence type="ECO:0000256" key="4">
    <source>
        <dbReference type="SAM" id="MobiDB-lite"/>
    </source>
</evidence>
<feature type="region of interest" description="Disordered" evidence="4">
    <location>
        <begin position="1"/>
        <end position="22"/>
    </location>
</feature>
<evidence type="ECO:0000256" key="3">
    <source>
        <dbReference type="PROSITE-ProRule" id="PRU00339"/>
    </source>
</evidence>
<accession>D2V1F3</accession>
<dbReference type="STRING" id="5762.D2V1F3"/>
<dbReference type="EMBL" id="GG738848">
    <property type="protein sequence ID" value="EFC49156.1"/>
    <property type="molecule type" value="Genomic_DNA"/>
</dbReference>
<dbReference type="VEuPathDB" id="AmoebaDB:NAEGRDRAFT_56787"/>
<organism evidence="6">
    <name type="scientific">Naegleria gruberi</name>
    <name type="common">Amoeba</name>
    <dbReference type="NCBI Taxonomy" id="5762"/>
    <lineage>
        <taxon>Eukaryota</taxon>
        <taxon>Discoba</taxon>
        <taxon>Heterolobosea</taxon>
        <taxon>Tetramitia</taxon>
        <taxon>Eutetramitia</taxon>
        <taxon>Vahlkampfiidae</taxon>
        <taxon>Naegleria</taxon>
    </lineage>
</organism>
<dbReference type="PROSITE" id="PS50005">
    <property type="entry name" value="TPR"/>
    <property type="match status" value="1"/>
</dbReference>
<dbReference type="InterPro" id="IPR027417">
    <property type="entry name" value="P-loop_NTPase"/>
</dbReference>
<feature type="compositionally biased region" description="Acidic residues" evidence="4">
    <location>
        <begin position="435"/>
        <end position="449"/>
    </location>
</feature>
<dbReference type="InterPro" id="IPR019734">
    <property type="entry name" value="TPR_rpt"/>
</dbReference>
<dbReference type="SUPFAM" id="SSF52540">
    <property type="entry name" value="P-loop containing nucleoside triphosphate hydrolases"/>
    <property type="match status" value="1"/>
</dbReference>
<dbReference type="OMA" id="NDYMFER"/>
<feature type="compositionally biased region" description="Basic and acidic residues" evidence="4">
    <location>
        <begin position="421"/>
        <end position="434"/>
    </location>
</feature>
<dbReference type="SUPFAM" id="SSF48452">
    <property type="entry name" value="TPR-like"/>
    <property type="match status" value="4"/>
</dbReference>
<dbReference type="InterPro" id="IPR011990">
    <property type="entry name" value="TPR-like_helical_dom_sf"/>
</dbReference>
<reference evidence="5 6" key="1">
    <citation type="journal article" date="2010" name="Cell">
        <title>The genome of Naegleria gruberi illuminates early eukaryotic versatility.</title>
        <authorList>
            <person name="Fritz-Laylin L.K."/>
            <person name="Prochnik S.E."/>
            <person name="Ginger M.L."/>
            <person name="Dacks J.B."/>
            <person name="Carpenter M.L."/>
            <person name="Field M.C."/>
            <person name="Kuo A."/>
            <person name="Paredez A."/>
            <person name="Chapman J."/>
            <person name="Pham J."/>
            <person name="Shu S."/>
            <person name="Neupane R."/>
            <person name="Cipriano M."/>
            <person name="Mancuso J."/>
            <person name="Tu H."/>
            <person name="Salamov A."/>
            <person name="Lindquist E."/>
            <person name="Shapiro H."/>
            <person name="Lucas S."/>
            <person name="Grigoriev I.V."/>
            <person name="Cande W.Z."/>
            <person name="Fulton C."/>
            <person name="Rokhsar D.S."/>
            <person name="Dawson S.C."/>
        </authorList>
    </citation>
    <scope>NUCLEOTIDE SEQUENCE [LARGE SCALE GENOMIC DNA]</scope>
    <source>
        <strain evidence="5 6">NEG-M</strain>
    </source>
</reference>
<dbReference type="OrthoDB" id="10260758at2759"/>
<dbReference type="GeneID" id="8849966"/>
<protein>
    <submittedName>
        <fullName evidence="5">TPR repeat domain-containing protein</fullName>
    </submittedName>
</protein>
<dbReference type="InParanoid" id="D2V1F3"/>
<dbReference type="Pfam" id="PF13424">
    <property type="entry name" value="TPR_12"/>
    <property type="match status" value="1"/>
</dbReference>
<dbReference type="Proteomes" id="UP000006671">
    <property type="component" value="Unassembled WGS sequence"/>
</dbReference>
<dbReference type="PANTHER" id="PTHR45641:SF19">
    <property type="entry name" value="NEPHROCYSTIN-3"/>
    <property type="match status" value="1"/>
</dbReference>
<evidence type="ECO:0000313" key="5">
    <source>
        <dbReference type="EMBL" id="EFC49156.1"/>
    </source>
</evidence>
<feature type="repeat" description="TPR" evidence="3">
    <location>
        <begin position="1117"/>
        <end position="1150"/>
    </location>
</feature>
<keyword evidence="1" id="KW-0677">Repeat</keyword>
<dbReference type="Gene3D" id="1.25.40.10">
    <property type="entry name" value="Tetratricopeptide repeat domain"/>
    <property type="match status" value="3"/>
</dbReference>
<keyword evidence="6" id="KW-1185">Reference proteome</keyword>
<dbReference type="SMART" id="SM00028">
    <property type="entry name" value="TPR"/>
    <property type="match status" value="9"/>
</dbReference>
<proteinExistence type="predicted"/>
<dbReference type="eggNOG" id="KOG1840">
    <property type="taxonomic scope" value="Eukaryota"/>
</dbReference>
<feature type="region of interest" description="Disordered" evidence="4">
    <location>
        <begin position="420"/>
        <end position="467"/>
    </location>
</feature>
<dbReference type="PANTHER" id="PTHR45641">
    <property type="entry name" value="TETRATRICOPEPTIDE REPEAT PROTEIN (AFU_ORTHOLOGUE AFUA_6G03870)"/>
    <property type="match status" value="1"/>
</dbReference>
<dbReference type="RefSeq" id="XP_002681900.1">
    <property type="nucleotide sequence ID" value="XM_002681854.1"/>
</dbReference>